<comment type="caution">
    <text evidence="1">The sequence shown here is derived from an EMBL/GenBank/DDBJ whole genome shotgun (WGS) entry which is preliminary data.</text>
</comment>
<protein>
    <submittedName>
        <fullName evidence="1">Uncharacterized protein</fullName>
    </submittedName>
</protein>
<dbReference type="Proteomes" id="UP000819052">
    <property type="component" value="Unassembled WGS sequence"/>
</dbReference>
<gene>
    <name evidence="1" type="ORF">F1609_33560</name>
</gene>
<dbReference type="RefSeq" id="WP_167082270.1">
    <property type="nucleotide sequence ID" value="NZ_VVIW01000057.1"/>
</dbReference>
<evidence type="ECO:0000313" key="2">
    <source>
        <dbReference type="Proteomes" id="UP000819052"/>
    </source>
</evidence>
<dbReference type="EMBL" id="VVIW01000057">
    <property type="protein sequence ID" value="NHZ45031.1"/>
    <property type="molecule type" value="Genomic_DNA"/>
</dbReference>
<proteinExistence type="predicted"/>
<reference evidence="1 2" key="1">
    <citation type="submission" date="2019-09" db="EMBL/GenBank/DDBJ databases">
        <title>Taxonomy of Antarctic Massilia spp.: description of Massilia rubra sp. nov., Massilia aquatica sp. nov., Massilia mucilaginosa sp. nov., Massilia frigida sp. nov. isolated from streams, lakes and regoliths.</title>
        <authorList>
            <person name="Holochova P."/>
            <person name="Sedlacek I."/>
            <person name="Kralova S."/>
            <person name="Maslanova I."/>
            <person name="Busse H.-J."/>
            <person name="Stankova E."/>
            <person name="Vrbovska V."/>
            <person name="Kovarovic V."/>
            <person name="Bartak M."/>
            <person name="Svec P."/>
            <person name="Pantucek R."/>
        </authorList>
    </citation>
    <scope>NUCLEOTIDE SEQUENCE [LARGE SCALE GENOMIC DNA]</scope>
    <source>
        <strain evidence="1 2">CCM 8693</strain>
    </source>
</reference>
<accession>A0ABX0MMP3</accession>
<sequence length="84" mass="9194">MMQRPPRELASLNSPCAIVANHSGVPYFWFEQTGPEGERIDVLVVRATFDFASGGSLMTLAQTQHEIVLGVCAAETDAIRMVTR</sequence>
<evidence type="ECO:0000313" key="1">
    <source>
        <dbReference type="EMBL" id="NHZ45031.1"/>
    </source>
</evidence>
<keyword evidence="2" id="KW-1185">Reference proteome</keyword>
<organism evidence="1 2">
    <name type="scientific">Massilia aquatica</name>
    <dbReference type="NCBI Taxonomy" id="2609000"/>
    <lineage>
        <taxon>Bacteria</taxon>
        <taxon>Pseudomonadati</taxon>
        <taxon>Pseudomonadota</taxon>
        <taxon>Betaproteobacteria</taxon>
        <taxon>Burkholderiales</taxon>
        <taxon>Oxalobacteraceae</taxon>
        <taxon>Telluria group</taxon>
        <taxon>Massilia</taxon>
    </lineage>
</organism>
<name>A0ABX0MMP3_9BURK</name>